<dbReference type="Pfam" id="PF18701">
    <property type="entry name" value="DUF5641"/>
    <property type="match status" value="1"/>
</dbReference>
<dbReference type="PANTHER" id="PTHR47331:SF1">
    <property type="entry name" value="GAG-LIKE PROTEIN"/>
    <property type="match status" value="1"/>
</dbReference>
<dbReference type="GO" id="GO:0071897">
    <property type="term" value="P:DNA biosynthetic process"/>
    <property type="evidence" value="ECO:0007669"/>
    <property type="project" value="UniProtKB-ARBA"/>
</dbReference>
<dbReference type="Pfam" id="PF03564">
    <property type="entry name" value="DUF1759"/>
    <property type="match status" value="1"/>
</dbReference>
<accession>A0ABD2XDY7</accession>
<feature type="compositionally biased region" description="Polar residues" evidence="1">
    <location>
        <begin position="317"/>
        <end position="328"/>
    </location>
</feature>
<dbReference type="SUPFAM" id="SSF56672">
    <property type="entry name" value="DNA/RNA polymerases"/>
    <property type="match status" value="1"/>
</dbReference>
<evidence type="ECO:0000256" key="1">
    <source>
        <dbReference type="SAM" id="MobiDB-lite"/>
    </source>
</evidence>
<dbReference type="InterPro" id="IPR043502">
    <property type="entry name" value="DNA/RNA_pol_sf"/>
</dbReference>
<dbReference type="Pfam" id="PF17921">
    <property type="entry name" value="Integrase_H2C2"/>
    <property type="match status" value="1"/>
</dbReference>
<protein>
    <recommendedName>
        <fullName evidence="2">Integrase catalytic domain-containing protein</fullName>
    </recommendedName>
</protein>
<dbReference type="InterPro" id="IPR005312">
    <property type="entry name" value="DUF1759"/>
</dbReference>
<sequence length="1741" mass="197348">MDRQDKLSQMIRNSFPNFKKLGKDMMTAGACISRMDQLKKRWQEFESNHNKLSKDESVSAEDEYFKTGQYDIIYEAFLTNMGLFQDQLLHVKRETMQLSAQPGVDGVIAEMDVNRTKLPQIVINDFSGDIQDWVRFRDTFKEMVIDRPNLPNIFKMNYLRTYVKGEAAELLQEVPSGGEHFPTAWRVLLSHYDNRRLLVNKLMKKLMALPPMANETATELMRVLNGVRNLLQALKALGSPVDHWDHFTVFLTRSKITQKCQSKWEDNVKQVGNSVEPDTFADLCKFLEAERNALSLLESTKDYTNKAPQDKNELKAATTSRGRKSNNFVQAKQEKSACPVCSEAHTIEQCSKFRRQSVGERRQTLGRKRLCYNCLGAHMMKDCKSNITCYMCNGKHHTLIHAPSKKSGAKSSSEDKDGPASEALDSSASTSQNVLAVASSRVCDDRLEALLATARVQVLSEEGQSATVRALVDQCAQSSFITEELCQRLRLKKRQVNVPISGIGQGPANSRSEVEIAIRPHFKSQFELTFKAYVLPVITSYRPLCKSPEDWPHIKGLQLADPHFARPGRIDVLLSTQIHALIMREGLKTGDDTSPIAMKSHLGWILSGSAERPGQGGTIVCLQVDDKLNDQLKSFWEVEEPPHVLPWSKEDKQCEEHFKRNTVRLPDGRYQVRLPLKCGAPVNWLDSRQIAKSCLLSLERKFAKNPSLRAEYSSALEQMIRSDQMRKIEIAPDSYDSHYFMPHHAVVKDSSTTTRVRPVFNASARNAAGSSLNEHLMTGPNLLPQLVSVVARWRRYPIAFAADVSKMYLQVRIHPEDWKLQTILWRDDPRKEIEHYALTTVTFGSGPSAFLANRTLRQLADDEEDRFPLASPIVRNEMYMDDVLSGAFDVESAIRKRDQLSALLSAGGFTLAKWMTNDAELLKSLNPDTLAKEATLKVGLGFAVLGLVWEPQSDVFRFNVMLKPLVNPITKRKVLSSIAGMFDPAGWISPVLITLKIFMQSLWLLTKEWDAPLPEEESEKWRAFEVDLRQLPSITIPRWLGTTKEAYLEMHGFADASKLAYAAVLYVRIIQRGRVKVVLLASKTKVAPLKTLSIPRLELCAAHLLAKLAASFAATADFAQANLHLWSDSRNTLHWIHGIPARWPVFVANRCADIVQHVPQACWHYVNTRQNPADLASRGCTVSDLLCDRLWWQGPEMLSLTARPWVSDEADYTQCVPEEDSSSECVALTQNVSAQQDCEFFARFSSYPRMQRVLVYCLRFVKKLTSRRGISVKLPFEPSDDDEINVQELIQAELQLCRMAQRTALAYELQCIESNSPLSKRHYLAKLCPISVDGLLRVGGRLSNALIPEDQKHPIILPTHSRLVTLLIDNMHRRLFHGGVSLVVMHLRQRFWIPKVKITVSARLRKCVVCLRYRSVTSSQRMADLPAARVTPDRCFKSAGLDYAGPFRLKASRFRGEFSYKGYLAVFVCMVTKAIHLEAVSSYDADSFIAAFKRFTARRGRCFHLYSDQGTNFVGADAELRRLHSKGSEAYKSICANLRDEHGTTWHFNPPSSPHFGGLWESGVKSVKHHLKRMVGDALLTYEEFATLLTQIEAILNSRPLTELGEDPKNDPVLTPAHQLIQESSFIVAEPPIRKERFGPLERWKRITQLTQVFWDRWSQEYLHTLQKRNKWMSPKQNISVGDVVLIKDEVTPCARWPMARVSQLHPGRDGLVRVVTVTTAKGSYKRPVVKIVKLIDHEEC</sequence>
<reference evidence="3 4" key="1">
    <citation type="journal article" date="2024" name="bioRxiv">
        <title>A reference genome for Trichogramma kaykai: A tiny desert-dwelling parasitoid wasp with competing sex-ratio distorters.</title>
        <authorList>
            <person name="Culotta J."/>
            <person name="Lindsey A.R."/>
        </authorList>
    </citation>
    <scope>NUCLEOTIDE SEQUENCE [LARGE SCALE GENOMIC DNA]</scope>
    <source>
        <strain evidence="3 4">KSX58</strain>
    </source>
</reference>
<gene>
    <name evidence="3" type="ORF">TKK_004225</name>
</gene>
<feature type="region of interest" description="Disordered" evidence="1">
    <location>
        <begin position="305"/>
        <end position="328"/>
    </location>
</feature>
<dbReference type="InterPro" id="IPR001584">
    <property type="entry name" value="Integrase_cat-core"/>
</dbReference>
<evidence type="ECO:0000313" key="3">
    <source>
        <dbReference type="EMBL" id="KAL3403093.1"/>
    </source>
</evidence>
<feature type="region of interest" description="Disordered" evidence="1">
    <location>
        <begin position="403"/>
        <end position="427"/>
    </location>
</feature>
<dbReference type="Gene3D" id="3.30.420.10">
    <property type="entry name" value="Ribonuclease H-like superfamily/Ribonuclease H"/>
    <property type="match status" value="1"/>
</dbReference>
<comment type="caution">
    <text evidence="3">The sequence shown here is derived from an EMBL/GenBank/DDBJ whole genome shotgun (WGS) entry which is preliminary data.</text>
</comment>
<feature type="domain" description="Integrase catalytic" evidence="2">
    <location>
        <begin position="1428"/>
        <end position="1624"/>
    </location>
</feature>
<dbReference type="InterPro" id="IPR012337">
    <property type="entry name" value="RNaseH-like_sf"/>
</dbReference>
<dbReference type="GO" id="GO:0042575">
    <property type="term" value="C:DNA polymerase complex"/>
    <property type="evidence" value="ECO:0007669"/>
    <property type="project" value="UniProtKB-ARBA"/>
</dbReference>
<dbReference type="InterPro" id="IPR036397">
    <property type="entry name" value="RNaseH_sf"/>
</dbReference>
<keyword evidence="4" id="KW-1185">Reference proteome</keyword>
<organism evidence="3 4">
    <name type="scientific">Trichogramma kaykai</name>
    <dbReference type="NCBI Taxonomy" id="54128"/>
    <lineage>
        <taxon>Eukaryota</taxon>
        <taxon>Metazoa</taxon>
        <taxon>Ecdysozoa</taxon>
        <taxon>Arthropoda</taxon>
        <taxon>Hexapoda</taxon>
        <taxon>Insecta</taxon>
        <taxon>Pterygota</taxon>
        <taxon>Neoptera</taxon>
        <taxon>Endopterygota</taxon>
        <taxon>Hymenoptera</taxon>
        <taxon>Apocrita</taxon>
        <taxon>Proctotrupomorpha</taxon>
        <taxon>Chalcidoidea</taxon>
        <taxon>Trichogrammatidae</taxon>
        <taxon>Trichogramma</taxon>
    </lineage>
</organism>
<name>A0ABD2XDY7_9HYME</name>
<dbReference type="CDD" id="cd01644">
    <property type="entry name" value="RT_pepA17"/>
    <property type="match status" value="1"/>
</dbReference>
<dbReference type="Proteomes" id="UP001627154">
    <property type="component" value="Unassembled WGS sequence"/>
</dbReference>
<dbReference type="PANTHER" id="PTHR47331">
    <property type="entry name" value="PHD-TYPE DOMAIN-CONTAINING PROTEIN"/>
    <property type="match status" value="1"/>
</dbReference>
<dbReference type="InterPro" id="IPR040676">
    <property type="entry name" value="DUF5641"/>
</dbReference>
<evidence type="ECO:0000313" key="4">
    <source>
        <dbReference type="Proteomes" id="UP001627154"/>
    </source>
</evidence>
<dbReference type="EMBL" id="JBJJXI010000032">
    <property type="protein sequence ID" value="KAL3403093.1"/>
    <property type="molecule type" value="Genomic_DNA"/>
</dbReference>
<dbReference type="InterPro" id="IPR041588">
    <property type="entry name" value="Integrase_H2C2"/>
</dbReference>
<dbReference type="PROSITE" id="PS50994">
    <property type="entry name" value="INTEGRASE"/>
    <property type="match status" value="1"/>
</dbReference>
<dbReference type="Pfam" id="PF05380">
    <property type="entry name" value="Peptidase_A17"/>
    <property type="match status" value="1"/>
</dbReference>
<proteinExistence type="predicted"/>
<feature type="compositionally biased region" description="Basic and acidic residues" evidence="1">
    <location>
        <begin position="305"/>
        <end position="314"/>
    </location>
</feature>
<dbReference type="InterPro" id="IPR008042">
    <property type="entry name" value="Retrotrans_Pao"/>
</dbReference>
<evidence type="ECO:0000259" key="2">
    <source>
        <dbReference type="PROSITE" id="PS50994"/>
    </source>
</evidence>
<dbReference type="SUPFAM" id="SSF53098">
    <property type="entry name" value="Ribonuclease H-like"/>
    <property type="match status" value="1"/>
</dbReference>